<proteinExistence type="predicted"/>
<protein>
    <recommendedName>
        <fullName evidence="3">DUF4088 domain-containing protein</fullName>
    </recommendedName>
</protein>
<keyword evidence="2" id="KW-1185">Reference proteome</keyword>
<name>A0ABN7Z0Y0_9BURK</name>
<dbReference type="InterPro" id="IPR025146">
    <property type="entry name" value="DUF4088"/>
</dbReference>
<sequence length="244" mass="27473">MTTQITFHLPKDAADKLRGEFDHFVRLSTGLDSQFEPPAFEDFLRARVLHHEGPLTERAVSRMLSGGEYAWAKRVFEKQLPNAMVNLMRDAPRFGFGLAVRSEWPPQERLAHAREWAVEMLEQAGVDPSLADSLAAQIAATAIDIRTIEEQMQTPAWRLADSLRARAYDLMYAVQTETGIPGALRKLGELRAVLALALEYGSVSAEEASRVMEQVEHARPQLFRDQPDDVFARIAAWLRKVFSA</sequence>
<dbReference type="Pfam" id="PF13317">
    <property type="entry name" value="DUF4088"/>
    <property type="match status" value="1"/>
</dbReference>
<evidence type="ECO:0000313" key="1">
    <source>
        <dbReference type="EMBL" id="CAG9179629.1"/>
    </source>
</evidence>
<comment type="caution">
    <text evidence="1">The sequence shown here is derived from an EMBL/GenBank/DDBJ whole genome shotgun (WGS) entry which is preliminary data.</text>
</comment>
<organism evidence="1 2">
    <name type="scientific">Cupriavidus respiraculi</name>
    <dbReference type="NCBI Taxonomy" id="195930"/>
    <lineage>
        <taxon>Bacteria</taxon>
        <taxon>Pseudomonadati</taxon>
        <taxon>Pseudomonadota</taxon>
        <taxon>Betaproteobacteria</taxon>
        <taxon>Burkholderiales</taxon>
        <taxon>Burkholderiaceae</taxon>
        <taxon>Cupriavidus</taxon>
    </lineage>
</organism>
<evidence type="ECO:0008006" key="3">
    <source>
        <dbReference type="Google" id="ProtNLM"/>
    </source>
</evidence>
<accession>A0ABN7Z0Y0</accession>
<gene>
    <name evidence="1" type="ORF">LMG21510_03846</name>
</gene>
<reference evidence="1 2" key="1">
    <citation type="submission" date="2021-08" db="EMBL/GenBank/DDBJ databases">
        <authorList>
            <person name="Peeters C."/>
        </authorList>
    </citation>
    <scope>NUCLEOTIDE SEQUENCE [LARGE SCALE GENOMIC DNA]</scope>
    <source>
        <strain evidence="1 2">LMG 21510</strain>
    </source>
</reference>
<dbReference type="EMBL" id="CAJZAH010000004">
    <property type="protein sequence ID" value="CAG9179629.1"/>
    <property type="molecule type" value="Genomic_DNA"/>
</dbReference>
<evidence type="ECO:0000313" key="2">
    <source>
        <dbReference type="Proteomes" id="UP000721236"/>
    </source>
</evidence>
<dbReference type="RefSeq" id="WP_222207209.1">
    <property type="nucleotide sequence ID" value="NZ_CAJZAH010000004.1"/>
</dbReference>
<dbReference type="Proteomes" id="UP000721236">
    <property type="component" value="Unassembled WGS sequence"/>
</dbReference>